<comment type="catalytic activity">
    <reaction evidence="1">
        <text>Hydrolysis of terminal non-reducing N-acetyl-D-hexosamine residues in N-acetyl-beta-D-hexosaminides.</text>
        <dbReference type="EC" id="3.2.1.52"/>
    </reaction>
</comment>
<feature type="domain" description="Glycoside hydrolase family 20 catalytic" evidence="8">
    <location>
        <begin position="29"/>
        <end position="181"/>
    </location>
</feature>
<reference evidence="9 10" key="1">
    <citation type="submission" date="2015-02" db="EMBL/GenBank/DDBJ databases">
        <authorList>
            <person name="Chooi Y.-H."/>
        </authorList>
    </citation>
    <scope>NUCLEOTIDE SEQUENCE [LARGE SCALE GENOMIC DNA]</scope>
    <source>
        <strain evidence="9">E3</strain>
    </source>
</reference>
<evidence type="ECO:0000313" key="9">
    <source>
        <dbReference type="EMBL" id="CEO98850.1"/>
    </source>
</evidence>
<evidence type="ECO:0000256" key="1">
    <source>
        <dbReference type="ARBA" id="ARBA00001231"/>
    </source>
</evidence>
<dbReference type="GO" id="GO:0004563">
    <property type="term" value="F:beta-N-acetylhexosaminidase activity"/>
    <property type="evidence" value="ECO:0007669"/>
    <property type="project" value="UniProtKB-EC"/>
</dbReference>
<keyword evidence="4 7" id="KW-0732">Signal</keyword>
<feature type="domain" description="Glycoside hydrolase family 20 catalytic" evidence="8">
    <location>
        <begin position="186"/>
        <end position="297"/>
    </location>
</feature>
<evidence type="ECO:0000256" key="3">
    <source>
        <dbReference type="ARBA" id="ARBA00012663"/>
    </source>
</evidence>
<sequence length="322" mass="36701">MSPNVVTCVYAIALLFALFDHSASQPVLTHRGFMLDTARCFFPKSRIKLMLDMMKNASMNVFHWHMTDNEGFRIQWNRDNGALSSHYVPDIYSHAEIKEIIDYAQARGIDVIPEIDSPAHVYPFSLEYPECMLQGEPDNFELSTSPDVNDLRWDLFHEIYPNFTSKYVHFGHDEIGNRATEVQKSLDFVQTVAQSLHRRPIIWNDPITRQGLAVSRNFTIQAWKGDAASMQSILSAGYQTIISDWNYWYVGSGGSGPNGWYTYPASSYVFPTHNTSSIIGAELCWWTEEADNGNQDLAWLHDAMMIAGKTMWCYKNPSCNPA</sequence>
<organism evidence="9 10">
    <name type="scientific">Plasmodiophora brassicae</name>
    <name type="common">Clubroot disease agent</name>
    <dbReference type="NCBI Taxonomy" id="37360"/>
    <lineage>
        <taxon>Eukaryota</taxon>
        <taxon>Sar</taxon>
        <taxon>Rhizaria</taxon>
        <taxon>Endomyxa</taxon>
        <taxon>Phytomyxea</taxon>
        <taxon>Plasmodiophorida</taxon>
        <taxon>Plasmodiophoridae</taxon>
        <taxon>Plasmodiophora</taxon>
    </lineage>
</organism>
<evidence type="ECO:0000256" key="5">
    <source>
        <dbReference type="ARBA" id="ARBA00022801"/>
    </source>
</evidence>
<feature type="chain" id="PRO_5005193609" description="beta-N-acetylhexosaminidase" evidence="7">
    <location>
        <begin position="25"/>
        <end position="322"/>
    </location>
</feature>
<name>A0A0G4IUA1_PLABS</name>
<comment type="similarity">
    <text evidence="2">Belongs to the glycosyl hydrolase 20 family.</text>
</comment>
<dbReference type="InterPro" id="IPR017853">
    <property type="entry name" value="GH"/>
</dbReference>
<dbReference type="Gene3D" id="3.20.20.80">
    <property type="entry name" value="Glycosidases"/>
    <property type="match status" value="1"/>
</dbReference>
<dbReference type="AlphaFoldDB" id="A0A0G4IUA1"/>
<evidence type="ECO:0000256" key="6">
    <source>
        <dbReference type="PIRSR" id="PIRSR625705-1"/>
    </source>
</evidence>
<dbReference type="PRINTS" id="PR00738">
    <property type="entry name" value="GLHYDRLASE20"/>
</dbReference>
<dbReference type="OrthoDB" id="428480at2759"/>
<evidence type="ECO:0000313" key="10">
    <source>
        <dbReference type="Proteomes" id="UP000039324"/>
    </source>
</evidence>
<dbReference type="EC" id="3.2.1.52" evidence="3"/>
<feature type="active site" description="Proton donor" evidence="6">
    <location>
        <position position="174"/>
    </location>
</feature>
<dbReference type="GO" id="GO:0016020">
    <property type="term" value="C:membrane"/>
    <property type="evidence" value="ECO:0007669"/>
    <property type="project" value="TreeGrafter"/>
</dbReference>
<dbReference type="InterPro" id="IPR015883">
    <property type="entry name" value="Glyco_hydro_20_cat"/>
</dbReference>
<protein>
    <recommendedName>
        <fullName evidence="3">beta-N-acetylhexosaminidase</fullName>
        <ecNumber evidence="3">3.2.1.52</ecNumber>
    </recommendedName>
</protein>
<evidence type="ECO:0000259" key="8">
    <source>
        <dbReference type="Pfam" id="PF00728"/>
    </source>
</evidence>
<dbReference type="InterPro" id="IPR025705">
    <property type="entry name" value="Beta_hexosaminidase_sua/sub"/>
</dbReference>
<dbReference type="GO" id="GO:0030203">
    <property type="term" value="P:glycosaminoglycan metabolic process"/>
    <property type="evidence" value="ECO:0007669"/>
    <property type="project" value="TreeGrafter"/>
</dbReference>
<dbReference type="GO" id="GO:0005975">
    <property type="term" value="P:carbohydrate metabolic process"/>
    <property type="evidence" value="ECO:0007669"/>
    <property type="project" value="InterPro"/>
</dbReference>
<feature type="signal peptide" evidence="7">
    <location>
        <begin position="1"/>
        <end position="24"/>
    </location>
</feature>
<evidence type="ECO:0000256" key="4">
    <source>
        <dbReference type="ARBA" id="ARBA00022729"/>
    </source>
</evidence>
<evidence type="ECO:0000256" key="7">
    <source>
        <dbReference type="SAM" id="SignalP"/>
    </source>
</evidence>
<dbReference type="SUPFAM" id="SSF51445">
    <property type="entry name" value="(Trans)glycosidases"/>
    <property type="match status" value="1"/>
</dbReference>
<dbReference type="Pfam" id="PF00728">
    <property type="entry name" value="Glyco_hydro_20"/>
    <property type="match status" value="2"/>
</dbReference>
<feature type="non-terminal residue" evidence="9">
    <location>
        <position position="322"/>
    </location>
</feature>
<proteinExistence type="inferred from homology"/>
<dbReference type="STRING" id="37360.A0A0G4IUA1"/>
<keyword evidence="10" id="KW-1185">Reference proteome</keyword>
<evidence type="ECO:0000256" key="2">
    <source>
        <dbReference type="ARBA" id="ARBA00006285"/>
    </source>
</evidence>
<dbReference type="EMBL" id="CDSF01000088">
    <property type="protein sequence ID" value="CEO98850.1"/>
    <property type="molecule type" value="Genomic_DNA"/>
</dbReference>
<gene>
    <name evidence="9" type="ORF">PBRA_006964</name>
</gene>
<keyword evidence="5" id="KW-0378">Hydrolase</keyword>
<dbReference type="Proteomes" id="UP000039324">
    <property type="component" value="Unassembled WGS sequence"/>
</dbReference>
<accession>A0A0G4IUA1</accession>
<dbReference type="PANTHER" id="PTHR22600:SF26">
    <property type="entry name" value="BETA-N-ACETYLHEXOSAMINIDASE"/>
    <property type="match status" value="1"/>
</dbReference>
<dbReference type="PANTHER" id="PTHR22600">
    <property type="entry name" value="BETA-HEXOSAMINIDASE"/>
    <property type="match status" value="1"/>
</dbReference>